<name>A0ABW1C326_9ACTN</name>
<gene>
    <name evidence="2" type="ORF">ACFPUY_29410</name>
</gene>
<keyword evidence="1" id="KW-0560">Oxidoreductase</keyword>
<protein>
    <submittedName>
        <fullName evidence="2">FAD-dependent oxidoreductase</fullName>
    </submittedName>
</protein>
<dbReference type="PANTHER" id="PTHR43539">
    <property type="entry name" value="FLAVIN-BINDING MONOOXYGENASE-LIKE PROTEIN (AFU_ORTHOLOGUE AFUA_4G09220)"/>
    <property type="match status" value="1"/>
</dbReference>
<evidence type="ECO:0000256" key="1">
    <source>
        <dbReference type="ARBA" id="ARBA00023002"/>
    </source>
</evidence>
<dbReference type="Pfam" id="PF13738">
    <property type="entry name" value="Pyr_redox_3"/>
    <property type="match status" value="1"/>
</dbReference>
<dbReference type="RefSeq" id="WP_219546658.1">
    <property type="nucleotide sequence ID" value="NZ_JAHKRN010000026.1"/>
</dbReference>
<dbReference type="PANTHER" id="PTHR43539:SF78">
    <property type="entry name" value="FLAVIN-CONTAINING MONOOXYGENASE"/>
    <property type="match status" value="1"/>
</dbReference>
<comment type="caution">
    <text evidence="2">The sequence shown here is derived from an EMBL/GenBank/DDBJ whole genome shotgun (WGS) entry which is preliminary data.</text>
</comment>
<evidence type="ECO:0000313" key="3">
    <source>
        <dbReference type="Proteomes" id="UP001596096"/>
    </source>
</evidence>
<reference evidence="3" key="1">
    <citation type="journal article" date="2019" name="Int. J. Syst. Evol. Microbiol.">
        <title>The Global Catalogue of Microorganisms (GCM) 10K type strain sequencing project: providing services to taxonomists for standard genome sequencing and annotation.</title>
        <authorList>
            <consortium name="The Broad Institute Genomics Platform"/>
            <consortium name="The Broad Institute Genome Sequencing Center for Infectious Disease"/>
            <person name="Wu L."/>
            <person name="Ma J."/>
        </authorList>
    </citation>
    <scope>NUCLEOTIDE SEQUENCE [LARGE SCALE GENOMIC DNA]</scope>
    <source>
        <strain evidence="3">CGMCC 4.7106</strain>
    </source>
</reference>
<accession>A0ABW1C326</accession>
<sequence length="465" mass="47794">MSGCCGPTAVELQPSAQAVRSDDLPVAVVGAGPVGLAAAAHLAERGLDFVVLEAGEQAGASVAQWGHVRVFSPWKYDIDPAARRLLEADGWSAPDSEWLPTGTELIDDYLAPLAKLFGDRIRTGAKVSAISRLGYDRVRTAGRERAPFLIRLAGGGELHARAVVDASGTYATPNVLGASGLPAHGEADVADLVDHALPDVLGADRGRYAGKHVLVVGAGHSAATTLLALAQLDDTPITWAIRAGDAGRTYGGGEADALPARGALGTRLHAHVTSGRIRRLTGFFTHAVERDGARARVISRDPSGAEQAVTADRIVAATGYRPDHAIASELRLDLDAVLGSTRALAPLIDPNAHSCGTVPPHGADELAHPEDGYYAVGVKSYGRAPTFLLATGYEQARSVVAALAGDWEAARDVRLDLPETGVCSSSLAEAQEQRLGLATGISGGLLGGPLPLATAGASQGGGCCG</sequence>
<dbReference type="InterPro" id="IPR050982">
    <property type="entry name" value="Auxin_biosynth/cation_transpt"/>
</dbReference>
<dbReference type="EMBL" id="JBHSNW010000018">
    <property type="protein sequence ID" value="MFC5819235.1"/>
    <property type="molecule type" value="Genomic_DNA"/>
</dbReference>
<organism evidence="2 3">
    <name type="scientific">Nonomuraea harbinensis</name>
    <dbReference type="NCBI Taxonomy" id="1286938"/>
    <lineage>
        <taxon>Bacteria</taxon>
        <taxon>Bacillati</taxon>
        <taxon>Actinomycetota</taxon>
        <taxon>Actinomycetes</taxon>
        <taxon>Streptosporangiales</taxon>
        <taxon>Streptosporangiaceae</taxon>
        <taxon>Nonomuraea</taxon>
    </lineage>
</organism>
<keyword evidence="3" id="KW-1185">Reference proteome</keyword>
<dbReference type="Proteomes" id="UP001596096">
    <property type="component" value="Unassembled WGS sequence"/>
</dbReference>
<evidence type="ECO:0000313" key="2">
    <source>
        <dbReference type="EMBL" id="MFC5819235.1"/>
    </source>
</evidence>
<proteinExistence type="predicted"/>